<dbReference type="InterPro" id="IPR036872">
    <property type="entry name" value="CH_dom_sf"/>
</dbReference>
<dbReference type="RefSeq" id="XP_031028030.1">
    <property type="nucleotide sequence ID" value="XM_031166230.1"/>
</dbReference>
<dbReference type="InterPro" id="IPR010441">
    <property type="entry name" value="CH_2"/>
</dbReference>
<dbReference type="GO" id="GO:0051493">
    <property type="term" value="P:regulation of cytoskeleton organization"/>
    <property type="evidence" value="ECO:0007669"/>
    <property type="project" value="TreeGrafter"/>
</dbReference>
<evidence type="ECO:0000313" key="4">
    <source>
        <dbReference type="Proteomes" id="UP000319731"/>
    </source>
</evidence>
<dbReference type="EMBL" id="QEAO01000001">
    <property type="protein sequence ID" value="TPX38316.1"/>
    <property type="molecule type" value="Genomic_DNA"/>
</dbReference>
<sequence>MSFPREVLRWLQSLDLSHSFHNPKRDFANGVLIAEILSRYFVGELQVNLLYTGDSRERREDNWQQLSKFFQRKGIQVPQEAMHAVLNCHQEAAIMFLCNVYSMLTGRSIPEQAKAIPNPYESIPSYTLPTTATIIKSVGGVQVKNEAVLQAHKDYIRALRQASASNHQQLQTTPVDSVEFSQPALLSSQ</sequence>
<feature type="region of interest" description="Disordered" evidence="1">
    <location>
        <begin position="167"/>
        <end position="189"/>
    </location>
</feature>
<dbReference type="PANTHER" id="PTHR12509">
    <property type="entry name" value="SPERMATOGENESIS-ASSOCIATED 4-RELATED"/>
    <property type="match status" value="1"/>
</dbReference>
<feature type="domain" description="CH-like" evidence="2">
    <location>
        <begin position="7"/>
        <end position="101"/>
    </location>
</feature>
<reference evidence="3 4" key="1">
    <citation type="journal article" date="2019" name="Sci. Rep.">
        <title>Comparative genomics of chytrid fungi reveal insights into the obligate biotrophic and pathogenic lifestyle of Synchytrium endobioticum.</title>
        <authorList>
            <person name="van de Vossenberg B.T.L.H."/>
            <person name="Warris S."/>
            <person name="Nguyen H.D.T."/>
            <person name="van Gent-Pelzer M.P.E."/>
            <person name="Joly D.L."/>
            <person name="van de Geest H.C."/>
            <person name="Bonants P.J.M."/>
            <person name="Smith D.S."/>
            <person name="Levesque C.A."/>
            <person name="van der Lee T.A.J."/>
        </authorList>
    </citation>
    <scope>NUCLEOTIDE SEQUENCE [LARGE SCALE GENOMIC DNA]</scope>
    <source>
        <strain evidence="3 4">JEL517</strain>
    </source>
</reference>
<dbReference type="GeneID" id="42001527"/>
<dbReference type="Pfam" id="PF06294">
    <property type="entry name" value="CH_2"/>
    <property type="match status" value="1"/>
</dbReference>
<accession>A0A507CJ71</accession>
<dbReference type="Proteomes" id="UP000319731">
    <property type="component" value="Unassembled WGS sequence"/>
</dbReference>
<comment type="caution">
    <text evidence="3">The sequence shown here is derived from an EMBL/GenBank/DDBJ whole genome shotgun (WGS) entry which is preliminary data.</text>
</comment>
<dbReference type="GO" id="GO:0005930">
    <property type="term" value="C:axoneme"/>
    <property type="evidence" value="ECO:0007669"/>
    <property type="project" value="TreeGrafter"/>
</dbReference>
<evidence type="ECO:0000313" key="3">
    <source>
        <dbReference type="EMBL" id="TPX38316.1"/>
    </source>
</evidence>
<evidence type="ECO:0000259" key="2">
    <source>
        <dbReference type="Pfam" id="PF06294"/>
    </source>
</evidence>
<protein>
    <recommendedName>
        <fullName evidence="2">CH-like domain-containing protein</fullName>
    </recommendedName>
</protein>
<name>A0A507CJ71_9FUNG</name>
<dbReference type="Gene3D" id="1.10.418.10">
    <property type="entry name" value="Calponin-like domain"/>
    <property type="match status" value="1"/>
</dbReference>
<dbReference type="PANTHER" id="PTHR12509:SF8">
    <property type="entry name" value="SPERMATOGENESIS-ASSOCIATED PROTEIN 4"/>
    <property type="match status" value="1"/>
</dbReference>
<organism evidence="3 4">
    <name type="scientific">Synchytrium microbalum</name>
    <dbReference type="NCBI Taxonomy" id="1806994"/>
    <lineage>
        <taxon>Eukaryota</taxon>
        <taxon>Fungi</taxon>
        <taxon>Fungi incertae sedis</taxon>
        <taxon>Chytridiomycota</taxon>
        <taxon>Chytridiomycota incertae sedis</taxon>
        <taxon>Chytridiomycetes</taxon>
        <taxon>Synchytriales</taxon>
        <taxon>Synchytriaceae</taxon>
        <taxon>Synchytrium</taxon>
    </lineage>
</organism>
<proteinExistence type="predicted"/>
<gene>
    <name evidence="3" type="ORF">SmJEL517_g00300</name>
</gene>
<keyword evidence="4" id="KW-1185">Reference proteome</keyword>
<evidence type="ECO:0000256" key="1">
    <source>
        <dbReference type="SAM" id="MobiDB-lite"/>
    </source>
</evidence>
<dbReference type="AlphaFoldDB" id="A0A507CJ71"/>
<dbReference type="OrthoDB" id="62528at2759"/>
<dbReference type="STRING" id="1806994.A0A507CJ71"/>
<dbReference type="GO" id="GO:0008017">
    <property type="term" value="F:microtubule binding"/>
    <property type="evidence" value="ECO:0007669"/>
    <property type="project" value="TreeGrafter"/>
</dbReference>
<dbReference type="InterPro" id="IPR052111">
    <property type="entry name" value="Spermatogenesis_Ciliary_MAP"/>
</dbReference>